<gene>
    <name evidence="5" type="ORF">M0813_29848</name>
</gene>
<protein>
    <submittedName>
        <fullName evidence="5">Wash complex subunit 4</fullName>
    </submittedName>
</protein>
<dbReference type="InterPro" id="IPR028283">
    <property type="entry name" value="WASH-7_C"/>
</dbReference>
<feature type="domain" description="WASH complex subunit 4 N-terminal" evidence="3">
    <location>
        <begin position="33"/>
        <end position="632"/>
    </location>
</feature>
<feature type="region of interest" description="Disordered" evidence="1">
    <location>
        <begin position="1171"/>
        <end position="1211"/>
    </location>
</feature>
<sequence length="1211" mass="141421">MSIYGIDIQDFQEIEHSKQYPEASSTQETKFEDFLSQYGKQIYTIQDTLESILSDTWDPVYDPISINTNPKENATIVDICSQLDDNLKPTQIKTKKVITIFSHLCEEMSFILNQANNVYYPPLSIFGESIDENLNPQFELKEGQSELFVGKFMNFLVRLTDFVLHIYEVVKNVINQLSRLYTTSNKEYLSIWKNTHFSEVFFLLSKVLVVLHTFDELIVNNELLQSSWGTYRKMINLASSDPVKYNTTEEDIKNLKVLLQVIEKHLLNGTILHSLVNSDFDFHSKMFRKKTYRSFNEENNNNNKKKEKSIFKEEFFGEIRRIFNLITNNGKDTKLYNKNIISIDNFKGESFVGLSVLYYVYTQIFNDYTQIKMLAKILKIGTNFPCVHLYGSIIFLVDNFFNERLRGIIESIGENYLDMNKESRIEYVIELDRTFSDRVKQHFISVGSWIVEMDSDITEYEDPERVLTMQSDLLIRGLKEANNILNIFKESLFLHQILQRNMKKDLLFVLSRCAEMLIAIRYTFHRKGSMIAETLPFLFQKYVSKISGTLKKINDPRFSIHIQFALQLATQCLKGPPTSQRTKILLIILNILRGDKSEIMKDKALNAIIMTLRKLIILGDLQQKIWTNTDMSFHYFSNDLFERYLRNLFRDPINPERLQYLLHAFGDCGRLLQTVEHLEEKDQLKDRYIQIIMKLINNSIIKPLCIKIETDLRYHAHSHLEVKEKNILKKKGKITDYSLLLNLSTLRFFDITIKIKQEIKQYLDRTFYDISTVALSDWKKYDEMRNLAKQKYGIEMTDVYLPSTTQKSGLDVLQIMRNIQYFVSKFNYNLNNQIFVERMSNLKHINAIGIGVIANSIKTHGIGIINTTVHVTFQFLKQMFRVFSGFLKDDYIKSLLIIESEWFSKNIHKNRKTYEFSKSKDLIHKISKLGSRDMNYLSKFRETITQIGNAMAYVRMVRAGGIHFISDSVRFIPDITETVLFGEASEQLELSETTIEAGKNMDQMIKNLTQVISEGSDYFASLVKVFAKEFRTKKNAHMETFYIIVPALQINFIENMIISKAKIGNQGEGGAFSDDGFVIGIAYILKILGQFDKYDSLRWFEIARNNYQTELNRLTTEFNKKKGKSKFKGEIPTLTFSIQKNQNFIKEFQLLNFSLNSAKILFEDSDLDDELNQEKEEKKEKEKESENDEKKSENKEAEKIENESSTSTDQN</sequence>
<accession>A0ABQ8XLP9</accession>
<evidence type="ECO:0000259" key="2">
    <source>
        <dbReference type="Pfam" id="PF14744"/>
    </source>
</evidence>
<feature type="domain" description="WASH complex subunit 7 central" evidence="2">
    <location>
        <begin position="633"/>
        <end position="976"/>
    </location>
</feature>
<evidence type="ECO:0000313" key="5">
    <source>
        <dbReference type="EMBL" id="KAJ6233541.1"/>
    </source>
</evidence>
<dbReference type="PANTHER" id="PTHR31409:SF0">
    <property type="entry name" value="WASH COMPLEX SUBUNIT 4"/>
    <property type="match status" value="1"/>
</dbReference>
<evidence type="ECO:0000259" key="4">
    <source>
        <dbReference type="Pfam" id="PF14746"/>
    </source>
</evidence>
<dbReference type="Proteomes" id="UP001150062">
    <property type="component" value="Unassembled WGS sequence"/>
</dbReference>
<evidence type="ECO:0000256" key="1">
    <source>
        <dbReference type="SAM" id="MobiDB-lite"/>
    </source>
</evidence>
<feature type="domain" description="WASH complex subunit 7 C-terminal" evidence="4">
    <location>
        <begin position="994"/>
        <end position="1162"/>
    </location>
</feature>
<dbReference type="Pfam" id="PF14745">
    <property type="entry name" value="WASH-4_N"/>
    <property type="match status" value="1"/>
</dbReference>
<keyword evidence="6" id="KW-1185">Reference proteome</keyword>
<name>A0ABQ8XLP9_9EUKA</name>
<dbReference type="InterPro" id="IPR028282">
    <property type="entry name" value="WASH-7_central"/>
</dbReference>
<organism evidence="5 6">
    <name type="scientific">Anaeramoeba flamelloides</name>
    <dbReference type="NCBI Taxonomy" id="1746091"/>
    <lineage>
        <taxon>Eukaryota</taxon>
        <taxon>Metamonada</taxon>
        <taxon>Anaeramoebidae</taxon>
        <taxon>Anaeramoeba</taxon>
    </lineage>
</organism>
<dbReference type="Pfam" id="PF14744">
    <property type="entry name" value="WASH-7_mid"/>
    <property type="match status" value="1"/>
</dbReference>
<dbReference type="Pfam" id="PF14746">
    <property type="entry name" value="WASH-7_C"/>
    <property type="match status" value="1"/>
</dbReference>
<evidence type="ECO:0000313" key="6">
    <source>
        <dbReference type="Proteomes" id="UP001150062"/>
    </source>
</evidence>
<dbReference type="InterPro" id="IPR028191">
    <property type="entry name" value="WASH-4_N"/>
</dbReference>
<comment type="caution">
    <text evidence="5">The sequence shown here is derived from an EMBL/GenBank/DDBJ whole genome shotgun (WGS) entry which is preliminary data.</text>
</comment>
<evidence type="ECO:0000259" key="3">
    <source>
        <dbReference type="Pfam" id="PF14745"/>
    </source>
</evidence>
<dbReference type="InterPro" id="IPR027307">
    <property type="entry name" value="WASH7"/>
</dbReference>
<reference evidence="5" key="1">
    <citation type="submission" date="2022-08" db="EMBL/GenBank/DDBJ databases">
        <title>Novel sulfate-reducing endosymbionts in the free-living metamonad Anaeramoeba.</title>
        <authorList>
            <person name="Jerlstrom-Hultqvist J."/>
            <person name="Cepicka I."/>
            <person name="Gallot-Lavallee L."/>
            <person name="Salas-Leiva D."/>
            <person name="Curtis B.A."/>
            <person name="Zahonova K."/>
            <person name="Pipaliya S."/>
            <person name="Dacks J."/>
            <person name="Roger A.J."/>
        </authorList>
    </citation>
    <scope>NUCLEOTIDE SEQUENCE</scope>
    <source>
        <strain evidence="5">Schooner1</strain>
    </source>
</reference>
<dbReference type="PANTHER" id="PTHR31409">
    <property type="entry name" value="WASH COMPLEX SUBUNIT 4"/>
    <property type="match status" value="1"/>
</dbReference>
<feature type="compositionally biased region" description="Basic and acidic residues" evidence="1">
    <location>
        <begin position="1172"/>
        <end position="1202"/>
    </location>
</feature>
<dbReference type="EMBL" id="JAOAOG010000276">
    <property type="protein sequence ID" value="KAJ6233541.1"/>
    <property type="molecule type" value="Genomic_DNA"/>
</dbReference>
<proteinExistence type="predicted"/>